<dbReference type="GO" id="GO:0003697">
    <property type="term" value="F:single-stranded DNA binding"/>
    <property type="evidence" value="ECO:0007669"/>
    <property type="project" value="TreeGrafter"/>
</dbReference>
<proteinExistence type="inferred from homology"/>
<dbReference type="FunCoup" id="A0A151ZCE3">
    <property type="interactions" value="612"/>
</dbReference>
<dbReference type="GO" id="GO:0003684">
    <property type="term" value="F:damaged DNA binding"/>
    <property type="evidence" value="ECO:0007669"/>
    <property type="project" value="TreeGrafter"/>
</dbReference>
<feature type="compositionally biased region" description="Basic and acidic residues" evidence="13">
    <location>
        <begin position="514"/>
        <end position="543"/>
    </location>
</feature>
<evidence type="ECO:0000256" key="9">
    <source>
        <dbReference type="ARBA" id="ARBA00023172"/>
    </source>
</evidence>
<feature type="compositionally biased region" description="Polar residues" evidence="13">
    <location>
        <begin position="92"/>
        <end position="108"/>
    </location>
</feature>
<evidence type="ECO:0000313" key="16">
    <source>
        <dbReference type="Proteomes" id="UP000076078"/>
    </source>
</evidence>
<keyword evidence="7" id="KW-0067">ATP-binding</keyword>
<organism evidence="15 16">
    <name type="scientific">Tieghemostelium lacteum</name>
    <name type="common">Slime mold</name>
    <name type="synonym">Dictyostelium lacteum</name>
    <dbReference type="NCBI Taxonomy" id="361077"/>
    <lineage>
        <taxon>Eukaryota</taxon>
        <taxon>Amoebozoa</taxon>
        <taxon>Evosea</taxon>
        <taxon>Eumycetozoa</taxon>
        <taxon>Dictyostelia</taxon>
        <taxon>Dictyosteliales</taxon>
        <taxon>Raperosteliaceae</taxon>
        <taxon>Tieghemostelium</taxon>
    </lineage>
</organism>
<dbReference type="OrthoDB" id="10072614at2759"/>
<dbReference type="STRING" id="361077.A0A151ZCE3"/>
<dbReference type="AlphaFoldDB" id="A0A151ZCE3"/>
<evidence type="ECO:0000256" key="7">
    <source>
        <dbReference type="ARBA" id="ARBA00022840"/>
    </source>
</evidence>
<feature type="region of interest" description="Disordered" evidence="13">
    <location>
        <begin position="466"/>
        <end position="549"/>
    </location>
</feature>
<comment type="subcellular location">
    <subcellularLocation>
        <location evidence="2">Chromosome</location>
    </subcellularLocation>
    <subcellularLocation>
        <location evidence="1">Nucleus</location>
    </subcellularLocation>
</comment>
<feature type="compositionally biased region" description="Polar residues" evidence="13">
    <location>
        <begin position="1"/>
        <end position="13"/>
    </location>
</feature>
<reference evidence="15 16" key="1">
    <citation type="submission" date="2015-12" db="EMBL/GenBank/DDBJ databases">
        <title>Dictyostelia acquired genes for synthesis and detection of signals that induce cell-type specialization by lateral gene transfer from prokaryotes.</title>
        <authorList>
            <person name="Gloeckner G."/>
            <person name="Schaap P."/>
        </authorList>
    </citation>
    <scope>NUCLEOTIDE SEQUENCE [LARGE SCALE GENOMIC DNA]</scope>
    <source>
        <strain evidence="15 16">TK</strain>
    </source>
</reference>
<dbReference type="Pfam" id="PF02463">
    <property type="entry name" value="SMC_N"/>
    <property type="match status" value="1"/>
</dbReference>
<keyword evidence="9" id="KW-0233">DNA recombination</keyword>
<dbReference type="GO" id="GO:0005634">
    <property type="term" value="C:nucleus"/>
    <property type="evidence" value="ECO:0007669"/>
    <property type="project" value="UniProtKB-SubCell"/>
</dbReference>
<dbReference type="SUPFAM" id="SSF52540">
    <property type="entry name" value="P-loop containing nucleoside triphosphate hydrolases"/>
    <property type="match status" value="1"/>
</dbReference>
<evidence type="ECO:0000256" key="5">
    <source>
        <dbReference type="ARBA" id="ARBA00022741"/>
    </source>
</evidence>
<evidence type="ECO:0000256" key="8">
    <source>
        <dbReference type="ARBA" id="ARBA00023054"/>
    </source>
</evidence>
<evidence type="ECO:0000256" key="13">
    <source>
        <dbReference type="SAM" id="MobiDB-lite"/>
    </source>
</evidence>
<feature type="compositionally biased region" description="Acidic residues" evidence="13">
    <location>
        <begin position="127"/>
        <end position="141"/>
    </location>
</feature>
<evidence type="ECO:0000256" key="2">
    <source>
        <dbReference type="ARBA" id="ARBA00004286"/>
    </source>
</evidence>
<evidence type="ECO:0000256" key="6">
    <source>
        <dbReference type="ARBA" id="ARBA00022763"/>
    </source>
</evidence>
<evidence type="ECO:0000313" key="15">
    <source>
        <dbReference type="EMBL" id="KYQ91623.1"/>
    </source>
</evidence>
<dbReference type="OMA" id="MCHDHFY"/>
<dbReference type="GO" id="GO:0030915">
    <property type="term" value="C:Smc5-Smc6 complex"/>
    <property type="evidence" value="ECO:0007669"/>
    <property type="project" value="TreeGrafter"/>
</dbReference>
<dbReference type="Proteomes" id="UP000076078">
    <property type="component" value="Unassembled WGS sequence"/>
</dbReference>
<feature type="compositionally biased region" description="Basic and acidic residues" evidence="13">
    <location>
        <begin position="476"/>
        <end position="485"/>
    </location>
</feature>
<dbReference type="EMBL" id="LODT01000034">
    <property type="protein sequence ID" value="KYQ91623.1"/>
    <property type="molecule type" value="Genomic_DNA"/>
</dbReference>
<keyword evidence="8 12" id="KW-0175">Coiled coil</keyword>
<feature type="coiled-coil region" evidence="12">
    <location>
        <begin position="804"/>
        <end position="933"/>
    </location>
</feature>
<feature type="compositionally biased region" description="Acidic residues" evidence="13">
    <location>
        <begin position="58"/>
        <end position="68"/>
    </location>
</feature>
<name>A0A151ZCE3_TIELA</name>
<keyword evidence="5" id="KW-0547">Nucleotide-binding</keyword>
<evidence type="ECO:0000259" key="14">
    <source>
        <dbReference type="Pfam" id="PF02463"/>
    </source>
</evidence>
<comment type="similarity">
    <text evidence="3">Belongs to the SMC family. SMC6 subfamily.</text>
</comment>
<dbReference type="InterPro" id="IPR003395">
    <property type="entry name" value="RecF/RecN/SMC_N"/>
</dbReference>
<dbReference type="GO" id="GO:0005524">
    <property type="term" value="F:ATP binding"/>
    <property type="evidence" value="ECO:0007669"/>
    <property type="project" value="UniProtKB-KW"/>
</dbReference>
<dbReference type="Gene3D" id="3.40.50.300">
    <property type="entry name" value="P-loop containing nucleotide triphosphate hydrolases"/>
    <property type="match status" value="2"/>
</dbReference>
<evidence type="ECO:0000256" key="10">
    <source>
        <dbReference type="ARBA" id="ARBA00023204"/>
    </source>
</evidence>
<protein>
    <submittedName>
        <fullName evidence="15">Structural maintenance of chromosome protein</fullName>
    </submittedName>
</protein>
<dbReference type="GO" id="GO:0000724">
    <property type="term" value="P:double-strand break repair via homologous recombination"/>
    <property type="evidence" value="ECO:0007669"/>
    <property type="project" value="TreeGrafter"/>
</dbReference>
<dbReference type="PANTHER" id="PTHR19306:SF6">
    <property type="entry name" value="STRUCTURAL MAINTENANCE OF CHROMOSOMES PROTEIN 6"/>
    <property type="match status" value="1"/>
</dbReference>
<dbReference type="GO" id="GO:0035861">
    <property type="term" value="C:site of double-strand break"/>
    <property type="evidence" value="ECO:0007669"/>
    <property type="project" value="TreeGrafter"/>
</dbReference>
<keyword evidence="4" id="KW-0158">Chromosome</keyword>
<keyword evidence="6" id="KW-0227">DNA damage</keyword>
<gene>
    <name evidence="15" type="ORF">DLAC_07395</name>
</gene>
<evidence type="ECO:0000256" key="3">
    <source>
        <dbReference type="ARBA" id="ARBA00006793"/>
    </source>
</evidence>
<feature type="domain" description="RecF/RecN/SMC N-terminal" evidence="14">
    <location>
        <begin position="156"/>
        <end position="1164"/>
    </location>
</feature>
<sequence>MSNKRNLNGFTKHNQIEVDEEDDDINDRPQKLRRTVNRNNVIQEDEEEEEVLNGNHSEDEDELEDDFDASQPVTQSQKQKQTQREQKIRGQLPTTSQSRKSQQQNGHRTTTTTTTTTQSSNAQVETIESDSESDYEEEMNDDVMPVNNTTSESGIIVSISLENFMCHKHFEIKLGPNVNFISGSNGSGKSAVLVALIICLGAKAGFTNRGHKLTDLVRHDANQAIITVKLSNKGSEAYRPDKFGDAIIIERRISKTGTNGYKLKDATGKHTISDKFQDLQLILEQFNIQVDNPLSILMQDTSRQFLNSATPSDKYKLFLTATQLDQITKDYEHIYQHLEAIKSVLNKKNAMLEEMEKKVMEYETVYEELKKLVGLEKRIDQLKDKYVWSHVITLERSLAQKIKAVENHKNDMNQKSNKLAQIGDKLKREADEIIKVSQGLTETQNKSEKIGEERQALYDKIAEIEREESAQTSKASETEKKFELYKKRRNQQKNVIEETKRKNAQMRNQQPKQQDLERKRGEQEKINTRLEKIAQERPDREQESQQFKQALDDASRSKYGLQQEYNKLAKTLSVARASKTDNTAVFGDKVNELLASIKYNARMFSKPPIGPVGLLLKIGDDKWSFAIENCIGRGTLRGYLVATYEDGKALDDLGRRLGIQVEYTKCSFLDRVYKEVEDINNRTDQNLLTIYRAISSEQPVVLNYLVDSKKIHLTLLVSNRQEGERILHTGKPPPGIYDSYVADGAQVKLSKGGGNIYIGSKGGYATMLRANTDSLIVQTEQELSALKPRLDEKVRTENDLSLKYKKVNDTLMGMDRESNQLKRQQLAIENEIRTIEESMNLEINDDTTDLEAGLQEMEDTIKDIQTQLQQFREIKDTFNQKKIPFQREIEGLDKQERSIRGGADKLENQLKRLAQAERELKREENNMKINMIEQEKLKQTLLAEVEESKSHMESESSKALEICQRVPVDEDETPEILNQRIKDTQRQLDKERGGKKMNRQEALKLYKESKEKLDDIRDKCESMQKFRTQLSENLNNRYIKWQKLRKRIATRTGLYFNIFLTRKGYSGSLVFTHEEKGGKLDIQVQLHKNSKGNEGKGDTKTLSGGERSFSTVSLLLALWEAMECPFRAMDEFDVFMDEVNRRISIDLLLSKARENLSKQYIFVTPLSLNSIQPGPFIYIHKVKPPIRGQQTIIETSQHNS</sequence>
<feature type="region of interest" description="Disordered" evidence="13">
    <location>
        <begin position="1"/>
        <end position="148"/>
    </location>
</feature>
<evidence type="ECO:0000256" key="11">
    <source>
        <dbReference type="ARBA" id="ARBA00023242"/>
    </source>
</evidence>
<comment type="caution">
    <text evidence="15">The sequence shown here is derived from an EMBL/GenBank/DDBJ whole genome shotgun (WGS) entry which is preliminary data.</text>
</comment>
<keyword evidence="16" id="KW-1185">Reference proteome</keyword>
<evidence type="ECO:0000256" key="12">
    <source>
        <dbReference type="SAM" id="Coils"/>
    </source>
</evidence>
<dbReference type="InParanoid" id="A0A151ZCE3"/>
<keyword evidence="11" id="KW-0539">Nucleus</keyword>
<evidence type="ECO:0000256" key="4">
    <source>
        <dbReference type="ARBA" id="ARBA00022454"/>
    </source>
</evidence>
<dbReference type="PANTHER" id="PTHR19306">
    <property type="entry name" value="STRUCTURAL MAINTENANCE OF CHROMOSOMES 5,6 SMC5, SMC6"/>
    <property type="match status" value="1"/>
</dbReference>
<evidence type="ECO:0000256" key="1">
    <source>
        <dbReference type="ARBA" id="ARBA00004123"/>
    </source>
</evidence>
<keyword evidence="10" id="KW-0234">DNA repair</keyword>
<dbReference type="InterPro" id="IPR027417">
    <property type="entry name" value="P-loop_NTPase"/>
</dbReference>
<feature type="compositionally biased region" description="Low complexity" evidence="13">
    <location>
        <begin position="71"/>
        <end position="80"/>
    </location>
</feature>
<accession>A0A151ZCE3</accession>